<keyword evidence="4" id="KW-0689">Ribosomal protein</keyword>
<dbReference type="GO" id="GO:0016747">
    <property type="term" value="F:acyltransferase activity, transferring groups other than amino-acyl groups"/>
    <property type="evidence" value="ECO:0007669"/>
    <property type="project" value="InterPro"/>
</dbReference>
<dbReference type="Pfam" id="PF00583">
    <property type="entry name" value="Acetyltransf_1"/>
    <property type="match status" value="1"/>
</dbReference>
<dbReference type="EMBL" id="FNVO01000011">
    <property type="protein sequence ID" value="SEG76316.1"/>
    <property type="molecule type" value="Genomic_DNA"/>
</dbReference>
<dbReference type="PANTHER" id="PTHR43877">
    <property type="entry name" value="AMINOALKYLPHOSPHONATE N-ACETYLTRANSFERASE-RELATED-RELATED"/>
    <property type="match status" value="1"/>
</dbReference>
<organism evidence="4 5">
    <name type="scientific">Thermomonospora echinospora</name>
    <dbReference type="NCBI Taxonomy" id="1992"/>
    <lineage>
        <taxon>Bacteria</taxon>
        <taxon>Bacillati</taxon>
        <taxon>Actinomycetota</taxon>
        <taxon>Actinomycetes</taxon>
        <taxon>Streptosporangiales</taxon>
        <taxon>Thermomonosporaceae</taxon>
        <taxon>Thermomonospora</taxon>
    </lineage>
</organism>
<protein>
    <submittedName>
        <fullName evidence="4">Ribosomal protein S18 acetylase RimI</fullName>
    </submittedName>
</protein>
<evidence type="ECO:0000313" key="5">
    <source>
        <dbReference type="Proteomes" id="UP000236723"/>
    </source>
</evidence>
<dbReference type="AlphaFoldDB" id="A0A1H6CV82"/>
<sequence>MISLTPATLNDAEIDEMHAVCSTNRLYWQYSGDLDPDDISRDAVAAMLREEAGTGGQELRIARDRTGRLVGFTALLLRHPVDGHPWIGLLLVDGRLRRQGHGRAIATALEQRFRTEGEPGIRLGILENNTEARRFWTALGYHEIDRRPDLAKGRPTLVMHKDLVP</sequence>
<dbReference type="InterPro" id="IPR016181">
    <property type="entry name" value="Acyl_CoA_acyltransferase"/>
</dbReference>
<evidence type="ECO:0000259" key="3">
    <source>
        <dbReference type="PROSITE" id="PS51186"/>
    </source>
</evidence>
<gene>
    <name evidence="4" type="ORF">SAMN04489712_111149</name>
</gene>
<evidence type="ECO:0000256" key="1">
    <source>
        <dbReference type="ARBA" id="ARBA00022679"/>
    </source>
</evidence>
<evidence type="ECO:0000313" key="4">
    <source>
        <dbReference type="EMBL" id="SEG76316.1"/>
    </source>
</evidence>
<dbReference type="InterPro" id="IPR000182">
    <property type="entry name" value="GNAT_dom"/>
</dbReference>
<dbReference type="InterPro" id="IPR050832">
    <property type="entry name" value="Bact_Acetyltransf"/>
</dbReference>
<keyword evidence="5" id="KW-1185">Reference proteome</keyword>
<accession>A0A1H6CV82</accession>
<keyword evidence="4" id="KW-0687">Ribonucleoprotein</keyword>
<dbReference type="RefSeq" id="WP_103940220.1">
    <property type="nucleotide sequence ID" value="NZ_FNVO01000011.1"/>
</dbReference>
<feature type="domain" description="N-acetyltransferase" evidence="3">
    <location>
        <begin position="7"/>
        <end position="164"/>
    </location>
</feature>
<reference evidence="5" key="1">
    <citation type="submission" date="2016-10" db="EMBL/GenBank/DDBJ databases">
        <authorList>
            <person name="Varghese N."/>
            <person name="Submissions S."/>
        </authorList>
    </citation>
    <scope>NUCLEOTIDE SEQUENCE [LARGE SCALE GENOMIC DNA]</scope>
    <source>
        <strain evidence="5">DSM 43163</strain>
    </source>
</reference>
<dbReference type="Gene3D" id="3.40.630.30">
    <property type="match status" value="1"/>
</dbReference>
<dbReference type="GO" id="GO:0005840">
    <property type="term" value="C:ribosome"/>
    <property type="evidence" value="ECO:0007669"/>
    <property type="project" value="UniProtKB-KW"/>
</dbReference>
<keyword evidence="1" id="KW-0808">Transferase</keyword>
<dbReference type="SUPFAM" id="SSF55729">
    <property type="entry name" value="Acyl-CoA N-acyltransferases (Nat)"/>
    <property type="match status" value="1"/>
</dbReference>
<proteinExistence type="predicted"/>
<dbReference type="CDD" id="cd04301">
    <property type="entry name" value="NAT_SF"/>
    <property type="match status" value="1"/>
</dbReference>
<dbReference type="OrthoDB" id="4458448at2"/>
<keyword evidence="2" id="KW-0012">Acyltransferase</keyword>
<name>A0A1H6CV82_9ACTN</name>
<dbReference type="PROSITE" id="PS51186">
    <property type="entry name" value="GNAT"/>
    <property type="match status" value="1"/>
</dbReference>
<dbReference type="Proteomes" id="UP000236723">
    <property type="component" value="Unassembled WGS sequence"/>
</dbReference>
<evidence type="ECO:0000256" key="2">
    <source>
        <dbReference type="ARBA" id="ARBA00023315"/>
    </source>
</evidence>